<evidence type="ECO:0000256" key="1">
    <source>
        <dbReference type="SAM" id="Phobius"/>
    </source>
</evidence>
<evidence type="ECO:0000313" key="3">
    <source>
        <dbReference type="Proteomes" id="UP000028837"/>
    </source>
</evidence>
<keyword evidence="1" id="KW-1133">Transmembrane helix</keyword>
<comment type="caution">
    <text evidence="2">The sequence shown here is derived from an EMBL/GenBank/DDBJ whole genome shotgun (WGS) entry which is preliminary data.</text>
</comment>
<reference evidence="2 3" key="1">
    <citation type="submission" date="2014-02" db="EMBL/GenBank/DDBJ databases">
        <authorList>
            <person name="Sibley D."/>
            <person name="Venepally P."/>
            <person name="Karamycheva S."/>
            <person name="Hadjithomas M."/>
            <person name="Khan A."/>
            <person name="Brunk B."/>
            <person name="Roos D."/>
            <person name="Caler E."/>
            <person name="Lorenzi H."/>
        </authorList>
    </citation>
    <scope>NUCLEOTIDE SEQUENCE [LARGE SCALE GENOMIC DNA]</scope>
    <source>
        <strain evidence="2 3">GAB2-2007-GAL-DOM2</strain>
    </source>
</reference>
<feature type="transmembrane region" description="Helical" evidence="1">
    <location>
        <begin position="28"/>
        <end position="50"/>
    </location>
</feature>
<dbReference type="OrthoDB" id="10420696at2759"/>
<name>A0A086JC26_TOXGO</name>
<evidence type="ECO:0000313" key="2">
    <source>
        <dbReference type="EMBL" id="KFG29694.1"/>
    </source>
</evidence>
<sequence length="103" mass="11332">MRGNPFASKTATQLSPLGMVQRFSEMRAAGSFTFLAWFAVFLWCFSVSCIRTEAKNLKIDVVDGITKTDAHVPHLGAGDTITVKFKRPVAGRERDAVDLQLAD</sequence>
<keyword evidence="1" id="KW-0472">Membrane</keyword>
<organism evidence="2 3">
    <name type="scientific">Toxoplasma gondii GAB2-2007-GAL-DOM2</name>
    <dbReference type="NCBI Taxonomy" id="1130820"/>
    <lineage>
        <taxon>Eukaryota</taxon>
        <taxon>Sar</taxon>
        <taxon>Alveolata</taxon>
        <taxon>Apicomplexa</taxon>
        <taxon>Conoidasida</taxon>
        <taxon>Coccidia</taxon>
        <taxon>Eucoccidiorida</taxon>
        <taxon>Eimeriorina</taxon>
        <taxon>Sarcocystidae</taxon>
        <taxon>Toxoplasma</taxon>
    </lineage>
</organism>
<dbReference type="EMBL" id="AHZU02001703">
    <property type="protein sequence ID" value="KFG29694.1"/>
    <property type="molecule type" value="Genomic_DNA"/>
</dbReference>
<protein>
    <submittedName>
        <fullName evidence="2">Putative transmembrane protein</fullName>
    </submittedName>
</protein>
<accession>A0A086JC26</accession>
<dbReference type="VEuPathDB" id="ToxoDB:TGDOM2_252390"/>
<dbReference type="Proteomes" id="UP000028837">
    <property type="component" value="Unassembled WGS sequence"/>
</dbReference>
<keyword evidence="1 2" id="KW-0812">Transmembrane</keyword>
<dbReference type="AlphaFoldDB" id="A0A086JC26"/>
<gene>
    <name evidence="2" type="ORF">TGDOM2_252390</name>
</gene>
<proteinExistence type="predicted"/>